<accession>A0ABS4TLY0</accession>
<dbReference type="RefSeq" id="WP_209642632.1">
    <property type="nucleotide sequence ID" value="NZ_JAGINW010000001.1"/>
</dbReference>
<dbReference type="Gene3D" id="3.40.50.1240">
    <property type="entry name" value="Phosphoglycerate mutase-like"/>
    <property type="match status" value="1"/>
</dbReference>
<dbReference type="SUPFAM" id="SSF53254">
    <property type="entry name" value="Phosphoglycerate mutase-like"/>
    <property type="match status" value="1"/>
</dbReference>
<dbReference type="Proteomes" id="UP001519332">
    <property type="component" value="Unassembled WGS sequence"/>
</dbReference>
<dbReference type="EMBL" id="JAGINW010000001">
    <property type="protein sequence ID" value="MBP2325432.1"/>
    <property type="molecule type" value="Genomic_DNA"/>
</dbReference>
<keyword evidence="2" id="KW-1185">Reference proteome</keyword>
<protein>
    <submittedName>
        <fullName evidence="1">Broad specificity phosphatase PhoE</fullName>
    </submittedName>
</protein>
<name>A0ABS4TLY0_9PSEU</name>
<dbReference type="InterPro" id="IPR013078">
    <property type="entry name" value="His_Pase_superF_clade-1"/>
</dbReference>
<evidence type="ECO:0000313" key="2">
    <source>
        <dbReference type="Proteomes" id="UP001519332"/>
    </source>
</evidence>
<proteinExistence type="predicted"/>
<dbReference type="Pfam" id="PF00300">
    <property type="entry name" value="His_Phos_1"/>
    <property type="match status" value="1"/>
</dbReference>
<dbReference type="InterPro" id="IPR029033">
    <property type="entry name" value="His_PPase_superfam"/>
</dbReference>
<dbReference type="SMART" id="SM00855">
    <property type="entry name" value="PGAM"/>
    <property type="match status" value="1"/>
</dbReference>
<sequence length="191" mass="20482">MSTPGDAAHPNASTRLVLVSHAGTTATRRAAFPDDEPLERPSAIRPVDLGRISSFRTGPELRCRQTAAALGWDCSVDSALADLDFGTWRGQALDEVVDTSWLTDLSAAPHGGESVHDLLARVSAWLDGLRGLGERVAAVTHPAVIRAAVVHVLSAPAQSFWRIDVAPLSYTQLSHRGSHWTLRETGHAVNQ</sequence>
<reference evidence="1 2" key="1">
    <citation type="submission" date="2021-03" db="EMBL/GenBank/DDBJ databases">
        <title>Sequencing the genomes of 1000 actinobacteria strains.</title>
        <authorList>
            <person name="Klenk H.-P."/>
        </authorList>
    </citation>
    <scope>NUCLEOTIDE SEQUENCE [LARGE SCALE GENOMIC DNA]</scope>
    <source>
        <strain evidence="1 2">DSM 46670</strain>
    </source>
</reference>
<comment type="caution">
    <text evidence="1">The sequence shown here is derived from an EMBL/GenBank/DDBJ whole genome shotgun (WGS) entry which is preliminary data.</text>
</comment>
<evidence type="ECO:0000313" key="1">
    <source>
        <dbReference type="EMBL" id="MBP2325432.1"/>
    </source>
</evidence>
<gene>
    <name evidence="1" type="ORF">JOF56_005817</name>
</gene>
<organism evidence="1 2">
    <name type="scientific">Kibdelosporangium banguiense</name>
    <dbReference type="NCBI Taxonomy" id="1365924"/>
    <lineage>
        <taxon>Bacteria</taxon>
        <taxon>Bacillati</taxon>
        <taxon>Actinomycetota</taxon>
        <taxon>Actinomycetes</taxon>
        <taxon>Pseudonocardiales</taxon>
        <taxon>Pseudonocardiaceae</taxon>
        <taxon>Kibdelosporangium</taxon>
    </lineage>
</organism>